<dbReference type="AlphaFoldDB" id="B0XA04"/>
<dbReference type="KEGG" id="cqu:CpipJ_CPIJ016419"/>
<accession>B0XA04</accession>
<dbReference type="VEuPathDB" id="VectorBase:CPIJ016419"/>
<name>B0XA04_CULQU</name>
<evidence type="ECO:0000313" key="1">
    <source>
        <dbReference type="EMBL" id="EDS43430.1"/>
    </source>
</evidence>
<reference evidence="1" key="1">
    <citation type="submission" date="2007-03" db="EMBL/GenBank/DDBJ databases">
        <title>Annotation of Culex pipiens quinquefasciatus.</title>
        <authorList>
            <consortium name="The Broad Institute Genome Sequencing Platform"/>
            <person name="Atkinson P.W."/>
            <person name="Hemingway J."/>
            <person name="Christensen B.M."/>
            <person name="Higgs S."/>
            <person name="Kodira C."/>
            <person name="Hannick L."/>
            <person name="Megy K."/>
            <person name="O'Leary S."/>
            <person name="Pearson M."/>
            <person name="Haas B.J."/>
            <person name="Mauceli E."/>
            <person name="Wortman J.R."/>
            <person name="Lee N.H."/>
            <person name="Guigo R."/>
            <person name="Stanke M."/>
            <person name="Alvarado L."/>
            <person name="Amedeo P."/>
            <person name="Antoine C.H."/>
            <person name="Arensburger P."/>
            <person name="Bidwell S.L."/>
            <person name="Crawford M."/>
            <person name="Camaro F."/>
            <person name="Devon K."/>
            <person name="Engels R."/>
            <person name="Hammond M."/>
            <person name="Howarth C."/>
            <person name="Koehrsen M."/>
            <person name="Lawson D."/>
            <person name="Montgomery P."/>
            <person name="Nene V."/>
            <person name="Nusbaum C."/>
            <person name="Puiu D."/>
            <person name="Romero-Severson J."/>
            <person name="Severson D.W."/>
            <person name="Shumway M."/>
            <person name="Sisk P."/>
            <person name="Stolte C."/>
            <person name="Zeng Q."/>
            <person name="Eisenstadt E."/>
            <person name="Fraser-Liggett C."/>
            <person name="Strausberg R."/>
            <person name="Galagan J."/>
            <person name="Birren B."/>
            <person name="Collins F.H."/>
        </authorList>
    </citation>
    <scope>NUCLEOTIDE SEQUENCE [LARGE SCALE GENOMIC DNA]</scope>
    <source>
        <strain evidence="1">JHB</strain>
    </source>
</reference>
<reference evidence="2" key="2">
    <citation type="submission" date="2021-02" db="UniProtKB">
        <authorList>
            <consortium name="EnsemblMetazoa"/>
        </authorList>
    </citation>
    <scope>IDENTIFICATION</scope>
    <source>
        <strain evidence="2">JHB</strain>
    </source>
</reference>
<proteinExistence type="predicted"/>
<sequence>MPVSRMAECATSGRIAHKVRHLTIMIDHMSQPAENVSAKERWLDGPVRNSLRIG</sequence>
<gene>
    <name evidence="2" type="primary">6049769</name>
    <name evidence="1" type="ORF">CpipJ_CPIJ016419</name>
</gene>
<dbReference type="EMBL" id="DS232558">
    <property type="protein sequence ID" value="EDS43430.1"/>
    <property type="molecule type" value="Genomic_DNA"/>
</dbReference>
<evidence type="ECO:0000313" key="3">
    <source>
        <dbReference type="Proteomes" id="UP000002320"/>
    </source>
</evidence>
<dbReference type="Proteomes" id="UP000002320">
    <property type="component" value="Unassembled WGS sequence"/>
</dbReference>
<dbReference type="HOGENOM" id="CLU_3052397_0_0_1"/>
<evidence type="ECO:0000313" key="2">
    <source>
        <dbReference type="EnsemblMetazoa" id="CPIJ016419-PA"/>
    </source>
</evidence>
<dbReference type="InParanoid" id="B0XA04"/>
<keyword evidence="3" id="KW-1185">Reference proteome</keyword>
<dbReference type="EnsemblMetazoa" id="CPIJ016419-RA">
    <property type="protein sequence ID" value="CPIJ016419-PA"/>
    <property type="gene ID" value="CPIJ016419"/>
</dbReference>
<organism>
    <name type="scientific">Culex quinquefasciatus</name>
    <name type="common">Southern house mosquito</name>
    <name type="synonym">Culex pungens</name>
    <dbReference type="NCBI Taxonomy" id="7176"/>
    <lineage>
        <taxon>Eukaryota</taxon>
        <taxon>Metazoa</taxon>
        <taxon>Ecdysozoa</taxon>
        <taxon>Arthropoda</taxon>
        <taxon>Hexapoda</taxon>
        <taxon>Insecta</taxon>
        <taxon>Pterygota</taxon>
        <taxon>Neoptera</taxon>
        <taxon>Endopterygota</taxon>
        <taxon>Diptera</taxon>
        <taxon>Nematocera</taxon>
        <taxon>Culicoidea</taxon>
        <taxon>Culicidae</taxon>
        <taxon>Culicinae</taxon>
        <taxon>Culicini</taxon>
        <taxon>Culex</taxon>
        <taxon>Culex</taxon>
    </lineage>
</organism>
<protein>
    <submittedName>
        <fullName evidence="1 2">Uncharacterized protein</fullName>
    </submittedName>
</protein>